<protein>
    <recommendedName>
        <fullName evidence="3">Acetoin utilization protein AcuC</fullName>
    </recommendedName>
</protein>
<evidence type="ECO:0000256" key="2">
    <source>
        <dbReference type="ARBA" id="ARBA00005947"/>
    </source>
</evidence>
<dbReference type="PANTHER" id="PTHR10625">
    <property type="entry name" value="HISTONE DEACETYLASE HDAC1-RELATED"/>
    <property type="match status" value="1"/>
</dbReference>
<dbReference type="InterPro" id="IPR003085">
    <property type="entry name" value="AcuC"/>
</dbReference>
<dbReference type="GO" id="GO:0040029">
    <property type="term" value="P:epigenetic regulation of gene expression"/>
    <property type="evidence" value="ECO:0007669"/>
    <property type="project" value="TreeGrafter"/>
</dbReference>
<comment type="pathway">
    <text evidence="1">Ketone degradation; acetoin degradation.</text>
</comment>
<keyword evidence="4" id="KW-0006">Acetoin catabolism</keyword>
<dbReference type="Gene3D" id="3.40.800.20">
    <property type="entry name" value="Histone deacetylase domain"/>
    <property type="match status" value="1"/>
</dbReference>
<dbReference type="PANTHER" id="PTHR10625:SF10">
    <property type="entry name" value="HISTONE DEACETYLASE HDAC1"/>
    <property type="match status" value="1"/>
</dbReference>
<dbReference type="CDD" id="cd09994">
    <property type="entry name" value="HDAC_AcuC_like"/>
    <property type="match status" value="1"/>
</dbReference>
<dbReference type="InterPro" id="IPR037138">
    <property type="entry name" value="His_deacetylse_dom_sf"/>
</dbReference>
<evidence type="ECO:0000256" key="3">
    <source>
        <dbReference type="ARBA" id="ARBA00020218"/>
    </source>
</evidence>
<dbReference type="PRINTS" id="PR01270">
    <property type="entry name" value="HDASUPER"/>
</dbReference>
<evidence type="ECO:0000259" key="5">
    <source>
        <dbReference type="Pfam" id="PF00850"/>
    </source>
</evidence>
<evidence type="ECO:0000256" key="1">
    <source>
        <dbReference type="ARBA" id="ARBA00005101"/>
    </source>
</evidence>
<comment type="caution">
    <text evidence="6">The sequence shown here is derived from an EMBL/GenBank/DDBJ whole genome shotgun (WGS) entry which is preliminary data.</text>
</comment>
<dbReference type="AlphaFoldDB" id="A0A511JCX9"/>
<dbReference type="InterPro" id="IPR023696">
    <property type="entry name" value="Ureohydrolase_dom_sf"/>
</dbReference>
<organism evidence="6 7">
    <name type="scientific">Cellulomonas composti</name>
    <dbReference type="NCBI Taxonomy" id="266130"/>
    <lineage>
        <taxon>Bacteria</taxon>
        <taxon>Bacillati</taxon>
        <taxon>Actinomycetota</taxon>
        <taxon>Actinomycetes</taxon>
        <taxon>Micrococcales</taxon>
        <taxon>Cellulomonadaceae</taxon>
        <taxon>Cellulomonas</taxon>
    </lineage>
</organism>
<dbReference type="UniPathway" id="UPA00040"/>
<evidence type="ECO:0000256" key="4">
    <source>
        <dbReference type="ARBA" id="ARBA00022627"/>
    </source>
</evidence>
<dbReference type="Proteomes" id="UP000321720">
    <property type="component" value="Unassembled WGS sequence"/>
</dbReference>
<name>A0A511JCX9_9CELL</name>
<dbReference type="InterPro" id="IPR023801">
    <property type="entry name" value="His_deacetylse_dom"/>
</dbReference>
<proteinExistence type="inferred from homology"/>
<dbReference type="InterPro" id="IPR000286">
    <property type="entry name" value="HDACs"/>
</dbReference>
<accession>A0A511JCX9</accession>
<dbReference type="Pfam" id="PF00850">
    <property type="entry name" value="Hist_deacetyl"/>
    <property type="match status" value="1"/>
</dbReference>
<feature type="domain" description="Histone deacetylase" evidence="5">
    <location>
        <begin position="22"/>
        <end position="316"/>
    </location>
</feature>
<dbReference type="GO" id="GO:0045150">
    <property type="term" value="P:acetoin catabolic process"/>
    <property type="evidence" value="ECO:0007669"/>
    <property type="project" value="UniProtKB-UniPathway"/>
</dbReference>
<dbReference type="SUPFAM" id="SSF52768">
    <property type="entry name" value="Arginase/deacetylase"/>
    <property type="match status" value="1"/>
</dbReference>
<keyword evidence="7" id="KW-1185">Reference proteome</keyword>
<dbReference type="RefSeq" id="WP_146843452.1">
    <property type="nucleotide sequence ID" value="NZ_BJWG01000011.1"/>
</dbReference>
<dbReference type="EMBL" id="BJWG01000011">
    <property type="protein sequence ID" value="GEL95832.1"/>
    <property type="molecule type" value="Genomic_DNA"/>
</dbReference>
<evidence type="ECO:0000313" key="7">
    <source>
        <dbReference type="Proteomes" id="UP000321720"/>
    </source>
</evidence>
<comment type="similarity">
    <text evidence="2">Belongs to the histone deacetylase family.</text>
</comment>
<dbReference type="GO" id="GO:0004407">
    <property type="term" value="F:histone deacetylase activity"/>
    <property type="evidence" value="ECO:0007669"/>
    <property type="project" value="TreeGrafter"/>
</dbReference>
<dbReference type="PRINTS" id="PR01272">
    <property type="entry name" value="ACUCPROTEIN"/>
</dbReference>
<reference evidence="6 7" key="1">
    <citation type="submission" date="2019-07" db="EMBL/GenBank/DDBJ databases">
        <title>Whole genome shotgun sequence of Cellulomonas composti NBRC 100758.</title>
        <authorList>
            <person name="Hosoyama A."/>
            <person name="Uohara A."/>
            <person name="Ohji S."/>
            <person name="Ichikawa N."/>
        </authorList>
    </citation>
    <scope>NUCLEOTIDE SEQUENCE [LARGE SCALE GENOMIC DNA]</scope>
    <source>
        <strain evidence="6 7">NBRC 100758</strain>
    </source>
</reference>
<sequence length="393" mass="41561">MTGRVRVVWAPELLGYDFGHGHPMTSERLDLTMRLAESLAVLAGDDVERVGAEPAADELLHTVHDPLYVAAVHAAAEHGRLDLERGLGTDDDPVFPHMHAAAARVVQGSVDAALAVWSGQVEHAVNVAGGLHHAKPGAASGFCVYNDAAVAIRALQAAGARRVAYVDVDAHHGDGVQDVFWSDPNVLTVSLHETGHALFPGTGHPREVGGPGAEGTAVNIALPSGTGDAGWLRAFDAVVPAVVRAFEPDVLVTQHGCDSHLLDPLTHLRVSVDAQRLVAQRLHDLAHEVAGGRWLALGGGGYAVIDVVPRAWTHLLGIVVHRPVDPATPVPATWSDLVRDRYGRSGPPTMSDGATATFRPWSAGYDPSDDLDRVVRATRAAVFPLLGLDTDYD</sequence>
<dbReference type="OrthoDB" id="9808367at2"/>
<evidence type="ECO:0000313" key="6">
    <source>
        <dbReference type="EMBL" id="GEL95832.1"/>
    </source>
</evidence>
<gene>
    <name evidence="6" type="ORF">CCO02nite_24900</name>
</gene>